<dbReference type="EMBL" id="QFOH01000009">
    <property type="protein sequence ID" value="PZP24511.1"/>
    <property type="molecule type" value="Genomic_DNA"/>
</dbReference>
<gene>
    <name evidence="1" type="ORF">DI599_08745</name>
</gene>
<dbReference type="Proteomes" id="UP000249198">
    <property type="component" value="Unassembled WGS sequence"/>
</dbReference>
<dbReference type="AlphaFoldDB" id="A0A2W5CYN6"/>
<comment type="caution">
    <text evidence="1">The sequence shown here is derived from an EMBL/GenBank/DDBJ whole genome shotgun (WGS) entry which is preliminary data.</text>
</comment>
<proteinExistence type="predicted"/>
<sequence length="106" mass="11773">MPCQNAAPVLLVCAHPETEQRLRLLLRSLDLDGEVICSPVDCSQAPLCRWFGDAGLNPDGEMHAALADTVAVLERTRHSFKSRELGELRRKLTRLLAELSETHRVG</sequence>
<protein>
    <submittedName>
        <fullName evidence="1">Uncharacterized protein</fullName>
    </submittedName>
</protein>
<reference evidence="1 2" key="1">
    <citation type="submission" date="2017-08" db="EMBL/GenBank/DDBJ databases">
        <title>Infants hospitalized years apart are colonized by the same room-sourced microbial strains.</title>
        <authorList>
            <person name="Brooks B."/>
            <person name="Olm M.R."/>
            <person name="Firek B.A."/>
            <person name="Baker R."/>
            <person name="Thomas B.C."/>
            <person name="Morowitz M.J."/>
            <person name="Banfield J.F."/>
        </authorList>
    </citation>
    <scope>NUCLEOTIDE SEQUENCE [LARGE SCALE GENOMIC DNA]</scope>
    <source>
        <strain evidence="1">S2_009_000_R2_77</strain>
    </source>
</reference>
<evidence type="ECO:0000313" key="1">
    <source>
        <dbReference type="EMBL" id="PZP24511.1"/>
    </source>
</evidence>
<accession>A0A2W5CYN6</accession>
<name>A0A2W5CYN6_9PSED</name>
<organism evidence="1 2">
    <name type="scientific">Pseudomonas kuykendallii</name>
    <dbReference type="NCBI Taxonomy" id="1007099"/>
    <lineage>
        <taxon>Bacteria</taxon>
        <taxon>Pseudomonadati</taxon>
        <taxon>Pseudomonadota</taxon>
        <taxon>Gammaproteobacteria</taxon>
        <taxon>Pseudomonadales</taxon>
        <taxon>Pseudomonadaceae</taxon>
        <taxon>Pseudomonas</taxon>
    </lineage>
</organism>
<evidence type="ECO:0000313" key="2">
    <source>
        <dbReference type="Proteomes" id="UP000249198"/>
    </source>
</evidence>
<dbReference type="RefSeq" id="WP_273231077.1">
    <property type="nucleotide sequence ID" value="NZ_QFOH01000009.1"/>
</dbReference>